<feature type="compositionally biased region" description="Polar residues" evidence="2">
    <location>
        <begin position="236"/>
        <end position="256"/>
    </location>
</feature>
<evidence type="ECO:0000259" key="3">
    <source>
        <dbReference type="Pfam" id="PF01494"/>
    </source>
</evidence>
<feature type="domain" description="FAD-binding" evidence="3">
    <location>
        <begin position="6"/>
        <end position="195"/>
    </location>
</feature>
<proteinExistence type="predicted"/>
<dbReference type="PANTHER" id="PTHR43476">
    <property type="entry name" value="3-(3-HYDROXY-PHENYL)PROPIONATE/3-HYDROXYCINNAMIC ACID HYDROXYLASE"/>
    <property type="match status" value="1"/>
</dbReference>
<evidence type="ECO:0000256" key="2">
    <source>
        <dbReference type="SAM" id="MobiDB-lite"/>
    </source>
</evidence>
<dbReference type="GO" id="GO:0008688">
    <property type="term" value="F:3-(3-hydroxyphenyl)propionate hydroxylase activity"/>
    <property type="evidence" value="ECO:0007669"/>
    <property type="project" value="TreeGrafter"/>
</dbReference>
<dbReference type="AlphaFoldDB" id="A0A5N8VWL8"/>
<comment type="caution">
    <text evidence="4">The sequence shown here is derived from an EMBL/GenBank/DDBJ whole genome shotgun (WGS) entry which is preliminary data.</text>
</comment>
<feature type="region of interest" description="Disordered" evidence="2">
    <location>
        <begin position="218"/>
        <end position="256"/>
    </location>
</feature>
<name>A0A5N8VWL8_9ACTN</name>
<accession>A0A5N8VWL8</accession>
<dbReference type="GO" id="GO:0071949">
    <property type="term" value="F:FAD binding"/>
    <property type="evidence" value="ECO:0007669"/>
    <property type="project" value="InterPro"/>
</dbReference>
<evidence type="ECO:0000256" key="1">
    <source>
        <dbReference type="ARBA" id="ARBA00023002"/>
    </source>
</evidence>
<evidence type="ECO:0000313" key="4">
    <source>
        <dbReference type="EMBL" id="MPY38315.1"/>
    </source>
</evidence>
<dbReference type="OrthoDB" id="8670884at2"/>
<dbReference type="Pfam" id="PF01494">
    <property type="entry name" value="FAD_binding_3"/>
    <property type="match status" value="1"/>
</dbReference>
<dbReference type="SUPFAM" id="SSF51905">
    <property type="entry name" value="FAD/NAD(P)-binding domain"/>
    <property type="match status" value="1"/>
</dbReference>
<dbReference type="Gene3D" id="3.50.50.60">
    <property type="entry name" value="FAD/NAD(P)-binding domain"/>
    <property type="match status" value="1"/>
</dbReference>
<dbReference type="PRINTS" id="PR00420">
    <property type="entry name" value="RNGMNOXGNASE"/>
</dbReference>
<keyword evidence="1" id="KW-0560">Oxidoreductase</keyword>
<evidence type="ECO:0000313" key="5">
    <source>
        <dbReference type="Proteomes" id="UP000325849"/>
    </source>
</evidence>
<protein>
    <recommendedName>
        <fullName evidence="3">FAD-binding domain-containing protein</fullName>
    </recommendedName>
</protein>
<dbReference type="InterPro" id="IPR050631">
    <property type="entry name" value="PheA/TfdB_FAD_monoxygenase"/>
</dbReference>
<gene>
    <name evidence="4" type="ORF">FNH09_46090</name>
</gene>
<dbReference type="GO" id="GO:0019622">
    <property type="term" value="P:3-(3-hydroxy)phenylpropionate catabolic process"/>
    <property type="evidence" value="ECO:0007669"/>
    <property type="project" value="TreeGrafter"/>
</dbReference>
<dbReference type="PANTHER" id="PTHR43476:SF3">
    <property type="entry name" value="FAD-BINDING MONOOXYGENASE"/>
    <property type="match status" value="1"/>
</dbReference>
<dbReference type="Proteomes" id="UP000325849">
    <property type="component" value="Unassembled WGS sequence"/>
</dbReference>
<dbReference type="InterPro" id="IPR002938">
    <property type="entry name" value="FAD-bd"/>
</dbReference>
<feature type="compositionally biased region" description="Low complexity" evidence="2">
    <location>
        <begin position="222"/>
        <end position="235"/>
    </location>
</feature>
<dbReference type="InterPro" id="IPR036188">
    <property type="entry name" value="FAD/NAD-bd_sf"/>
</dbReference>
<reference evidence="4 5" key="1">
    <citation type="submission" date="2019-07" db="EMBL/GenBank/DDBJ databases">
        <title>New species of Amycolatopsis and Streptomyces.</title>
        <authorList>
            <person name="Duangmal K."/>
            <person name="Teo W.F.A."/>
            <person name="Lipun K."/>
        </authorList>
    </citation>
    <scope>NUCLEOTIDE SEQUENCE [LARGE SCALE GENOMIC DNA]</scope>
    <source>
        <strain evidence="4 5">NBRC 109810</strain>
    </source>
</reference>
<sequence length="256" mass="26937">MKPASTPVIIVGAGPVGVTAALLPAGHGVESVLLERHHDIYPLPRAVAIDDEVCRILQTAGIGEQFMATVRPAQKLRLLDARHRVLARFDRSHAGRDGYPQTSMFSQPTLERLLRDELATRPQCDLRSGAEVTDVIQKNDGSVRVTYRDGEGTHELRAEAVLGCGGSNSLTRVTSTWSARRGTPSTPASPIAGVRAASSFSATPPISPRLSSARACAQGCATPSTSSGSSLVSSTKGPTSGYWTPTRTSANPTPAT</sequence>
<organism evidence="4 5">
    <name type="scientific">Streptomyces adustus</name>
    <dbReference type="NCBI Taxonomy" id="1609272"/>
    <lineage>
        <taxon>Bacteria</taxon>
        <taxon>Bacillati</taxon>
        <taxon>Actinomycetota</taxon>
        <taxon>Actinomycetes</taxon>
        <taxon>Kitasatosporales</taxon>
        <taxon>Streptomycetaceae</taxon>
        <taxon>Streptomyces</taxon>
    </lineage>
</organism>
<dbReference type="EMBL" id="VJZD01000499">
    <property type="protein sequence ID" value="MPY38315.1"/>
    <property type="molecule type" value="Genomic_DNA"/>
</dbReference>
<keyword evidence="5" id="KW-1185">Reference proteome</keyword>